<dbReference type="Proteomes" id="UP000799757">
    <property type="component" value="Unassembled WGS sequence"/>
</dbReference>
<feature type="non-terminal residue" evidence="1">
    <location>
        <position position="1"/>
    </location>
</feature>
<sequence length="57" mass="5989">ILMNFNVTLGSSLPSGAASTLNAHFGVTSEFQKPLPTAVFLVGYIFGPIIFAPMSES</sequence>
<dbReference type="OrthoDB" id="5141738at2759"/>
<accession>A0A6A6XMW7</accession>
<evidence type="ECO:0000313" key="2">
    <source>
        <dbReference type="Proteomes" id="UP000799757"/>
    </source>
</evidence>
<proteinExistence type="predicted"/>
<protein>
    <recommendedName>
        <fullName evidence="3">Major facilitator superfamily (MFS) profile domain-containing protein</fullName>
    </recommendedName>
</protein>
<keyword evidence="2" id="KW-1185">Reference proteome</keyword>
<feature type="non-terminal residue" evidence="1">
    <location>
        <position position="57"/>
    </location>
</feature>
<reference evidence="1" key="1">
    <citation type="journal article" date="2020" name="Stud. Mycol.">
        <title>101 Dothideomycetes genomes: a test case for predicting lifestyles and emergence of pathogens.</title>
        <authorList>
            <person name="Haridas S."/>
            <person name="Albert R."/>
            <person name="Binder M."/>
            <person name="Bloem J."/>
            <person name="Labutti K."/>
            <person name="Salamov A."/>
            <person name="Andreopoulos B."/>
            <person name="Baker S."/>
            <person name="Barry K."/>
            <person name="Bills G."/>
            <person name="Bluhm B."/>
            <person name="Cannon C."/>
            <person name="Castanera R."/>
            <person name="Culley D."/>
            <person name="Daum C."/>
            <person name="Ezra D."/>
            <person name="Gonzalez J."/>
            <person name="Henrissat B."/>
            <person name="Kuo A."/>
            <person name="Liang C."/>
            <person name="Lipzen A."/>
            <person name="Lutzoni F."/>
            <person name="Magnuson J."/>
            <person name="Mondo S."/>
            <person name="Nolan M."/>
            <person name="Ohm R."/>
            <person name="Pangilinan J."/>
            <person name="Park H.-J."/>
            <person name="Ramirez L."/>
            <person name="Alfaro M."/>
            <person name="Sun H."/>
            <person name="Tritt A."/>
            <person name="Yoshinaga Y."/>
            <person name="Zwiers L.-H."/>
            <person name="Turgeon B."/>
            <person name="Goodwin S."/>
            <person name="Spatafora J."/>
            <person name="Crous P."/>
            <person name="Grigoriev I."/>
        </authorList>
    </citation>
    <scope>NUCLEOTIDE SEQUENCE</scope>
    <source>
        <strain evidence="1">CBS 109.77</strain>
    </source>
</reference>
<evidence type="ECO:0008006" key="3">
    <source>
        <dbReference type="Google" id="ProtNLM"/>
    </source>
</evidence>
<name>A0A6A6XMW7_9PLEO</name>
<evidence type="ECO:0000313" key="1">
    <source>
        <dbReference type="EMBL" id="KAF2797574.1"/>
    </source>
</evidence>
<organism evidence="1 2">
    <name type="scientific">Melanomma pulvis-pyrius CBS 109.77</name>
    <dbReference type="NCBI Taxonomy" id="1314802"/>
    <lineage>
        <taxon>Eukaryota</taxon>
        <taxon>Fungi</taxon>
        <taxon>Dikarya</taxon>
        <taxon>Ascomycota</taxon>
        <taxon>Pezizomycotina</taxon>
        <taxon>Dothideomycetes</taxon>
        <taxon>Pleosporomycetidae</taxon>
        <taxon>Pleosporales</taxon>
        <taxon>Melanommataceae</taxon>
        <taxon>Melanomma</taxon>
    </lineage>
</organism>
<dbReference type="AlphaFoldDB" id="A0A6A6XMW7"/>
<dbReference type="EMBL" id="MU001803">
    <property type="protein sequence ID" value="KAF2797574.1"/>
    <property type="molecule type" value="Genomic_DNA"/>
</dbReference>
<gene>
    <name evidence="1" type="ORF">K505DRAFT_200166</name>
</gene>